<proteinExistence type="predicted"/>
<feature type="region of interest" description="Disordered" evidence="1">
    <location>
        <begin position="191"/>
        <end position="272"/>
    </location>
</feature>
<dbReference type="PANTHER" id="PTHR40625:SF1">
    <property type="entry name" value="AMP-ACTIVATED PROTEIN KINASE GLYCOGEN-BINDING DOMAIN-CONTAINING PROTEIN"/>
    <property type="match status" value="1"/>
</dbReference>
<dbReference type="PANTHER" id="PTHR40625">
    <property type="entry name" value="GTP-BINDING PROTEIN ESDC-RELATED"/>
    <property type="match status" value="1"/>
</dbReference>
<organism evidence="2 3">
    <name type="scientific">Tothia fuscella</name>
    <dbReference type="NCBI Taxonomy" id="1048955"/>
    <lineage>
        <taxon>Eukaryota</taxon>
        <taxon>Fungi</taxon>
        <taxon>Dikarya</taxon>
        <taxon>Ascomycota</taxon>
        <taxon>Pezizomycotina</taxon>
        <taxon>Dothideomycetes</taxon>
        <taxon>Pleosporomycetidae</taxon>
        <taxon>Venturiales</taxon>
        <taxon>Cylindrosympodiaceae</taxon>
        <taxon>Tothia</taxon>
    </lineage>
</organism>
<keyword evidence="3" id="KW-1185">Reference proteome</keyword>
<feature type="compositionally biased region" description="Basic and acidic residues" evidence="1">
    <location>
        <begin position="253"/>
        <end position="262"/>
    </location>
</feature>
<feature type="region of interest" description="Disordered" evidence="1">
    <location>
        <begin position="98"/>
        <end position="125"/>
    </location>
</feature>
<evidence type="ECO:0000256" key="1">
    <source>
        <dbReference type="SAM" id="MobiDB-lite"/>
    </source>
</evidence>
<protein>
    <submittedName>
        <fullName evidence="2">Uncharacterized protein</fullName>
    </submittedName>
</protein>
<feature type="compositionally biased region" description="Basic residues" evidence="1">
    <location>
        <begin position="263"/>
        <end position="272"/>
    </location>
</feature>
<gene>
    <name evidence="2" type="ORF">EJ08DRAFT_211080</name>
</gene>
<sequence length="588" mass="65446">MKRDSRRGHGYWTGCHTFRDIICDGDLADIHEGRNGGLKMGGTYWYFYRIDHDEEFYDPSQPSTSSCPLMPGQDLNILDVPYDTERFVSRSRSSSISISNAAQTLNPDDRYKNPRPAPKPQLPRLVTSAEVATALKFDYPQSGVNDRARSAIGPRPAIWHSRTRSWDRDIKSAASSPSTTLKSAFMHLKGPASALTPSEGGRGRSRTLKGDHERHHRTKSPSIKELKRQISRPRAIPSPMDRPLEQSNSPIEMRSERDEPLSVRKRSQSSHKYVRRIQQTYSTVPVPEIFPDHEVPVPRGRTVSDRERNVRPNRISHRRGFSENFISRRSKSIGRAREPSPLRNMVTAREQIQAVDALQIPTGIPELDNEDVVSPRKAPTELDLSGSKSSHVRRCSEPATPTVAPGIETSSPDYNKDLPTLPSYLVPQPLFGSSEHNDMEAALQALSEQYPQSISYSPWGSEIDIPLPESPDSETEAAGSESHSPTFSSIRGDTSGASTPNKFLEISDWPLRTTLGDESGMDLIHGFDGMSIHARTASTTSTVPYSLPPGYDGNPFAEKVAGPHEESRELTQMEQLLDEFDYLGAALI</sequence>
<evidence type="ECO:0000313" key="2">
    <source>
        <dbReference type="EMBL" id="KAF2430812.1"/>
    </source>
</evidence>
<feature type="region of interest" description="Disordered" evidence="1">
    <location>
        <begin position="461"/>
        <end position="499"/>
    </location>
</feature>
<reference evidence="2" key="1">
    <citation type="journal article" date="2020" name="Stud. Mycol.">
        <title>101 Dothideomycetes genomes: a test case for predicting lifestyles and emergence of pathogens.</title>
        <authorList>
            <person name="Haridas S."/>
            <person name="Albert R."/>
            <person name="Binder M."/>
            <person name="Bloem J."/>
            <person name="Labutti K."/>
            <person name="Salamov A."/>
            <person name="Andreopoulos B."/>
            <person name="Baker S."/>
            <person name="Barry K."/>
            <person name="Bills G."/>
            <person name="Bluhm B."/>
            <person name="Cannon C."/>
            <person name="Castanera R."/>
            <person name="Culley D."/>
            <person name="Daum C."/>
            <person name="Ezra D."/>
            <person name="Gonzalez J."/>
            <person name="Henrissat B."/>
            <person name="Kuo A."/>
            <person name="Liang C."/>
            <person name="Lipzen A."/>
            <person name="Lutzoni F."/>
            <person name="Magnuson J."/>
            <person name="Mondo S."/>
            <person name="Nolan M."/>
            <person name="Ohm R."/>
            <person name="Pangilinan J."/>
            <person name="Park H.-J."/>
            <person name="Ramirez L."/>
            <person name="Alfaro M."/>
            <person name="Sun H."/>
            <person name="Tritt A."/>
            <person name="Yoshinaga Y."/>
            <person name="Zwiers L.-H."/>
            <person name="Turgeon B."/>
            <person name="Goodwin S."/>
            <person name="Spatafora J."/>
            <person name="Crous P."/>
            <person name="Grigoriev I."/>
        </authorList>
    </citation>
    <scope>NUCLEOTIDE SEQUENCE</scope>
    <source>
        <strain evidence="2">CBS 130266</strain>
    </source>
</reference>
<feature type="region of interest" description="Disordered" evidence="1">
    <location>
        <begin position="366"/>
        <end position="410"/>
    </location>
</feature>
<dbReference type="OrthoDB" id="5422351at2759"/>
<evidence type="ECO:0000313" key="3">
    <source>
        <dbReference type="Proteomes" id="UP000800235"/>
    </source>
</evidence>
<dbReference type="AlphaFoldDB" id="A0A9P4NSD8"/>
<feature type="compositionally biased region" description="Polar residues" evidence="1">
    <location>
        <begin position="481"/>
        <end position="499"/>
    </location>
</feature>
<name>A0A9P4NSD8_9PEZI</name>
<comment type="caution">
    <text evidence="2">The sequence shown here is derived from an EMBL/GenBank/DDBJ whole genome shotgun (WGS) entry which is preliminary data.</text>
</comment>
<accession>A0A9P4NSD8</accession>
<dbReference type="Proteomes" id="UP000800235">
    <property type="component" value="Unassembled WGS sequence"/>
</dbReference>
<dbReference type="EMBL" id="MU007036">
    <property type="protein sequence ID" value="KAF2430812.1"/>
    <property type="molecule type" value="Genomic_DNA"/>
</dbReference>